<dbReference type="SUPFAM" id="SSF54593">
    <property type="entry name" value="Glyoxalase/Bleomycin resistance protein/Dihydroxybiphenyl dioxygenase"/>
    <property type="match status" value="1"/>
</dbReference>
<comment type="caution">
    <text evidence="2">The sequence shown here is derived from an EMBL/GenBank/DDBJ whole genome shotgun (WGS) entry which is preliminary data.</text>
</comment>
<dbReference type="CDD" id="cd06588">
    <property type="entry name" value="PhnB_like"/>
    <property type="match status" value="1"/>
</dbReference>
<organism evidence="2 3">
    <name type="scientific">Cloacibacterium rupense</name>
    <dbReference type="NCBI Taxonomy" id="517423"/>
    <lineage>
        <taxon>Bacteria</taxon>
        <taxon>Pseudomonadati</taxon>
        <taxon>Bacteroidota</taxon>
        <taxon>Flavobacteriia</taxon>
        <taxon>Flavobacteriales</taxon>
        <taxon>Weeksellaceae</taxon>
    </lineage>
</organism>
<keyword evidence="3" id="KW-1185">Reference proteome</keyword>
<feature type="domain" description="PhnB-like" evidence="1">
    <location>
        <begin position="19"/>
        <end position="150"/>
    </location>
</feature>
<dbReference type="EMBL" id="BMLV01000001">
    <property type="protein sequence ID" value="GGP01000.1"/>
    <property type="molecule type" value="Genomic_DNA"/>
</dbReference>
<name>A0ABQ2NE49_9FLAO</name>
<dbReference type="PANTHER" id="PTHR33990">
    <property type="entry name" value="PROTEIN YJDN-RELATED"/>
    <property type="match status" value="1"/>
</dbReference>
<evidence type="ECO:0000313" key="3">
    <source>
        <dbReference type="Proteomes" id="UP000620064"/>
    </source>
</evidence>
<dbReference type="Pfam" id="PF06983">
    <property type="entry name" value="3-dmu-9_3-mt"/>
    <property type="match status" value="1"/>
</dbReference>
<protein>
    <submittedName>
        <fullName evidence="2">VOC family protein</fullName>
    </submittedName>
</protein>
<accession>A0ABQ2NE49</accession>
<evidence type="ECO:0000259" key="1">
    <source>
        <dbReference type="Pfam" id="PF06983"/>
    </source>
</evidence>
<dbReference type="InterPro" id="IPR028973">
    <property type="entry name" value="PhnB-like"/>
</dbReference>
<dbReference type="Proteomes" id="UP000620064">
    <property type="component" value="Unassembled WGS sequence"/>
</dbReference>
<dbReference type="PANTHER" id="PTHR33990:SF1">
    <property type="entry name" value="PROTEIN YJDN"/>
    <property type="match status" value="1"/>
</dbReference>
<dbReference type="InterPro" id="IPR029068">
    <property type="entry name" value="Glyas_Bleomycin-R_OHBP_Dase"/>
</dbReference>
<reference evidence="3" key="1">
    <citation type="journal article" date="2019" name="Int. J. Syst. Evol. Microbiol.">
        <title>The Global Catalogue of Microorganisms (GCM) 10K type strain sequencing project: providing services to taxonomists for standard genome sequencing and annotation.</title>
        <authorList>
            <consortium name="The Broad Institute Genomics Platform"/>
            <consortium name="The Broad Institute Genome Sequencing Center for Infectious Disease"/>
            <person name="Wu L."/>
            <person name="Ma J."/>
        </authorList>
    </citation>
    <scope>NUCLEOTIDE SEQUENCE [LARGE SCALE GENOMIC DNA]</scope>
    <source>
        <strain evidence="3">CGMCC 1.7656</strain>
    </source>
</reference>
<evidence type="ECO:0000313" key="2">
    <source>
        <dbReference type="EMBL" id="GGP01000.1"/>
    </source>
</evidence>
<sequence>MTNIDKIYKTYSKIMATVNIYLVFNGNCEEAFQFYKNAFGGDFEMLSKFGEMPPQEGQELTDEDKQKIMHVKFPISAETVLYGSDSLTPEQQVTFGNNFSISINANSKEEANSLFNKLSYGGSITMPLQDTFWGAYFGMWTDQFGINWMVNYDDPDKTQQH</sequence>
<gene>
    <name evidence="2" type="ORF">GCM10010992_00170</name>
</gene>
<proteinExistence type="predicted"/>
<dbReference type="Gene3D" id="3.10.180.10">
    <property type="entry name" value="2,3-Dihydroxybiphenyl 1,2-Dioxygenase, domain 1"/>
    <property type="match status" value="1"/>
</dbReference>